<proteinExistence type="predicted"/>
<dbReference type="Pfam" id="PF01757">
    <property type="entry name" value="Acyl_transf_3"/>
    <property type="match status" value="1"/>
</dbReference>
<keyword evidence="1" id="KW-0472">Membrane</keyword>
<gene>
    <name evidence="3" type="ORF">LMG27198_28960</name>
</gene>
<sequence length="334" mass="36944">MFGTLRLCLALVVMYSHLGVTIAGFNPGVSAVVIFFLLAGRVSAHLLKAFGNRALAYYAERAVRIYPAYLCVLLLAAAIWMAAPVASPFLPPPDGADWLANLFIAPLDFRLRWNGDHSGVLFDAEEFTLIPPAWSLGLELQFYLVAPLLMGLTADRRARVLAASLVVWVMAGMGVIDTDVWGYRLLPGVLFVFLAGMEMHDRRYGAVATVWLVGCLMYGAILVGALAARPFNVETSLGLVVGIPLLMGCSRLPQAKFDHFLGGLSYPAFLFHFPLMWLFESAGYKPDNAVRHFLLLCVVLCASALLYRYVDRPLQPFRRAFRNRFRPTARVGRV</sequence>
<feature type="transmembrane region" description="Helical" evidence="1">
    <location>
        <begin position="291"/>
        <end position="310"/>
    </location>
</feature>
<dbReference type="PANTHER" id="PTHR23028">
    <property type="entry name" value="ACETYLTRANSFERASE"/>
    <property type="match status" value="1"/>
</dbReference>
<comment type="caution">
    <text evidence="3">The sequence shown here is derived from an EMBL/GenBank/DDBJ whole genome shotgun (WGS) entry which is preliminary data.</text>
</comment>
<protein>
    <recommendedName>
        <fullName evidence="2">Acyltransferase 3 domain-containing protein</fullName>
    </recommendedName>
</protein>
<dbReference type="InterPro" id="IPR050879">
    <property type="entry name" value="Acyltransferase_3"/>
</dbReference>
<dbReference type="EMBL" id="BSEC01000001">
    <property type="protein sequence ID" value="GLI93904.1"/>
    <property type="molecule type" value="Genomic_DNA"/>
</dbReference>
<evidence type="ECO:0000259" key="2">
    <source>
        <dbReference type="Pfam" id="PF01757"/>
    </source>
</evidence>
<accession>A0A9W6GVZ8</accession>
<dbReference type="Proteomes" id="UP001144323">
    <property type="component" value="Unassembled WGS sequence"/>
</dbReference>
<organism evidence="3 4">
    <name type="scientific">Methylocystis echinoides</name>
    <dbReference type="NCBI Taxonomy" id="29468"/>
    <lineage>
        <taxon>Bacteria</taxon>
        <taxon>Pseudomonadati</taxon>
        <taxon>Pseudomonadota</taxon>
        <taxon>Alphaproteobacteria</taxon>
        <taxon>Hyphomicrobiales</taxon>
        <taxon>Methylocystaceae</taxon>
        <taxon>Methylocystis</taxon>
    </lineage>
</organism>
<keyword evidence="1" id="KW-0812">Transmembrane</keyword>
<keyword evidence="4" id="KW-1185">Reference proteome</keyword>
<feature type="transmembrane region" description="Helical" evidence="1">
    <location>
        <begin position="133"/>
        <end position="151"/>
    </location>
</feature>
<feature type="transmembrane region" description="Helical" evidence="1">
    <location>
        <begin position="31"/>
        <end position="51"/>
    </location>
</feature>
<evidence type="ECO:0000313" key="3">
    <source>
        <dbReference type="EMBL" id="GLI93904.1"/>
    </source>
</evidence>
<dbReference type="AlphaFoldDB" id="A0A9W6GVZ8"/>
<feature type="domain" description="Acyltransferase 3" evidence="2">
    <location>
        <begin position="5"/>
        <end position="308"/>
    </location>
</feature>
<feature type="transmembrane region" description="Helical" evidence="1">
    <location>
        <begin position="181"/>
        <end position="197"/>
    </location>
</feature>
<dbReference type="GO" id="GO:0016747">
    <property type="term" value="F:acyltransferase activity, transferring groups other than amino-acyl groups"/>
    <property type="evidence" value="ECO:0007669"/>
    <property type="project" value="InterPro"/>
</dbReference>
<dbReference type="InterPro" id="IPR002656">
    <property type="entry name" value="Acyl_transf_3_dom"/>
</dbReference>
<evidence type="ECO:0000313" key="4">
    <source>
        <dbReference type="Proteomes" id="UP001144323"/>
    </source>
</evidence>
<reference evidence="3" key="1">
    <citation type="journal article" date="2023" name="Int. J. Syst. Evol. Microbiol.">
        <title>Methylocystis iwaonis sp. nov., a type II methane-oxidizing bacterium from surface soil of a rice paddy field in Japan, and emended description of the genus Methylocystis (ex Whittenbury et al. 1970) Bowman et al. 1993.</title>
        <authorList>
            <person name="Kaise H."/>
            <person name="Sawadogo J.B."/>
            <person name="Alam M.S."/>
            <person name="Ueno C."/>
            <person name="Dianou D."/>
            <person name="Shinjo R."/>
            <person name="Asakawa S."/>
        </authorList>
    </citation>
    <scope>NUCLEOTIDE SEQUENCE</scope>
    <source>
        <strain evidence="3">LMG27198</strain>
    </source>
</reference>
<feature type="transmembrane region" description="Helical" evidence="1">
    <location>
        <begin position="158"/>
        <end position="175"/>
    </location>
</feature>
<dbReference type="RefSeq" id="WP_281803939.1">
    <property type="nucleotide sequence ID" value="NZ_BSEC01000001.1"/>
</dbReference>
<feature type="transmembrane region" description="Helical" evidence="1">
    <location>
        <begin position="63"/>
        <end position="83"/>
    </location>
</feature>
<keyword evidence="1" id="KW-1133">Transmembrane helix</keyword>
<feature type="transmembrane region" description="Helical" evidence="1">
    <location>
        <begin position="204"/>
        <end position="225"/>
    </location>
</feature>
<feature type="transmembrane region" description="Helical" evidence="1">
    <location>
        <begin position="260"/>
        <end position="279"/>
    </location>
</feature>
<feature type="transmembrane region" description="Helical" evidence="1">
    <location>
        <begin position="231"/>
        <end position="248"/>
    </location>
</feature>
<evidence type="ECO:0000256" key="1">
    <source>
        <dbReference type="SAM" id="Phobius"/>
    </source>
</evidence>
<name>A0A9W6GVZ8_9HYPH</name>